<keyword evidence="1" id="KW-0472">Membrane</keyword>
<organism evidence="2 3">
    <name type="scientific">Lactuca sativa</name>
    <name type="common">Garden lettuce</name>
    <dbReference type="NCBI Taxonomy" id="4236"/>
    <lineage>
        <taxon>Eukaryota</taxon>
        <taxon>Viridiplantae</taxon>
        <taxon>Streptophyta</taxon>
        <taxon>Embryophyta</taxon>
        <taxon>Tracheophyta</taxon>
        <taxon>Spermatophyta</taxon>
        <taxon>Magnoliopsida</taxon>
        <taxon>eudicotyledons</taxon>
        <taxon>Gunneridae</taxon>
        <taxon>Pentapetalae</taxon>
        <taxon>asterids</taxon>
        <taxon>campanulids</taxon>
        <taxon>Asterales</taxon>
        <taxon>Asteraceae</taxon>
        <taxon>Cichorioideae</taxon>
        <taxon>Cichorieae</taxon>
        <taxon>Lactucinae</taxon>
        <taxon>Lactuca</taxon>
    </lineage>
</organism>
<comment type="caution">
    <text evidence="2">The sequence shown here is derived from an EMBL/GenBank/DDBJ whole genome shotgun (WGS) entry which is preliminary data.</text>
</comment>
<keyword evidence="1" id="KW-0812">Transmembrane</keyword>
<protein>
    <submittedName>
        <fullName evidence="2">Uncharacterized protein</fullName>
    </submittedName>
</protein>
<dbReference type="OrthoDB" id="748739at2759"/>
<sequence>MALVTHQVQGVYAPSRPSWKRGTKLSQNSKAFCTFQKIDITVYLNSVGPPFIHGSKRKSLRVSSFEGSDQGDEYIDRVRGSKWAKSPYISSNGGLTSLPTSSPSQDLTFEGHSWNERVETDHELMKCGILKRVWCNFLSLDAKIKIPMIIFIPLFLTVNIKYGVHVAKELIPLWIGGPLLLVLYIKMVHVIYSLYVFSFKQSVKLVNNFGHGRIHLWQQFVYFRNLDYKDESKRMWKEFQEWLGDMCMEFVESMWSYRRTVGFLKMTKII</sequence>
<accession>A0A9R1XTP5</accession>
<feature type="transmembrane region" description="Helical" evidence="1">
    <location>
        <begin position="170"/>
        <end position="195"/>
    </location>
</feature>
<dbReference type="EMBL" id="NBSK02000001">
    <property type="protein sequence ID" value="KAJ0225174.1"/>
    <property type="molecule type" value="Genomic_DNA"/>
</dbReference>
<dbReference type="AlphaFoldDB" id="A0A9R1XTP5"/>
<dbReference type="Proteomes" id="UP000235145">
    <property type="component" value="Unassembled WGS sequence"/>
</dbReference>
<evidence type="ECO:0000313" key="3">
    <source>
        <dbReference type="Proteomes" id="UP000235145"/>
    </source>
</evidence>
<gene>
    <name evidence="2" type="ORF">LSAT_V11C100011400</name>
</gene>
<evidence type="ECO:0000256" key="1">
    <source>
        <dbReference type="SAM" id="Phobius"/>
    </source>
</evidence>
<dbReference type="PANTHER" id="PTHR48223">
    <property type="entry name" value="DEFECTIVE 2759, PUTATIVE ISOFORM 1-RELATED"/>
    <property type="match status" value="1"/>
</dbReference>
<proteinExistence type="predicted"/>
<dbReference type="PANTHER" id="PTHR48223:SF2">
    <property type="entry name" value="ABC TRANSMEMBRANE TYPE-1 DOMAIN-CONTAINING PROTEIN"/>
    <property type="match status" value="1"/>
</dbReference>
<keyword evidence="3" id="KW-1185">Reference proteome</keyword>
<name>A0A9R1XTP5_LACSA</name>
<reference evidence="2 3" key="1">
    <citation type="journal article" date="2017" name="Nat. Commun.">
        <title>Genome assembly with in vitro proximity ligation data and whole-genome triplication in lettuce.</title>
        <authorList>
            <person name="Reyes-Chin-Wo S."/>
            <person name="Wang Z."/>
            <person name="Yang X."/>
            <person name="Kozik A."/>
            <person name="Arikit S."/>
            <person name="Song C."/>
            <person name="Xia L."/>
            <person name="Froenicke L."/>
            <person name="Lavelle D.O."/>
            <person name="Truco M.J."/>
            <person name="Xia R."/>
            <person name="Zhu S."/>
            <person name="Xu C."/>
            <person name="Xu H."/>
            <person name="Xu X."/>
            <person name="Cox K."/>
            <person name="Korf I."/>
            <person name="Meyers B.C."/>
            <person name="Michelmore R.W."/>
        </authorList>
    </citation>
    <scope>NUCLEOTIDE SEQUENCE [LARGE SCALE GENOMIC DNA]</scope>
    <source>
        <strain evidence="3">cv. Salinas</strain>
        <tissue evidence="2">Seedlings</tissue>
    </source>
</reference>
<evidence type="ECO:0000313" key="2">
    <source>
        <dbReference type="EMBL" id="KAJ0225174.1"/>
    </source>
</evidence>
<keyword evidence="1" id="KW-1133">Transmembrane helix</keyword>